<dbReference type="Pfam" id="PF11127">
    <property type="entry name" value="YgaP-like_TM"/>
    <property type="match status" value="1"/>
</dbReference>
<organism evidence="3 4">
    <name type="scientific">Bradyrhizobium sediminis</name>
    <dbReference type="NCBI Taxonomy" id="2840469"/>
    <lineage>
        <taxon>Bacteria</taxon>
        <taxon>Pseudomonadati</taxon>
        <taxon>Pseudomonadota</taxon>
        <taxon>Alphaproteobacteria</taxon>
        <taxon>Hyphomicrobiales</taxon>
        <taxon>Nitrobacteraceae</taxon>
        <taxon>Bradyrhizobium</taxon>
    </lineage>
</organism>
<evidence type="ECO:0000313" key="3">
    <source>
        <dbReference type="EMBL" id="QWG17470.1"/>
    </source>
</evidence>
<proteinExistence type="predicted"/>
<keyword evidence="1" id="KW-1133">Transmembrane helix</keyword>
<dbReference type="RefSeq" id="WP_215613119.1">
    <property type="nucleotide sequence ID" value="NZ_CP076135.1"/>
</dbReference>
<dbReference type="EMBL" id="CP076135">
    <property type="protein sequence ID" value="QWG17470.1"/>
    <property type="molecule type" value="Genomic_DNA"/>
</dbReference>
<dbReference type="InterPro" id="IPR021309">
    <property type="entry name" value="YgaP-like_TM"/>
</dbReference>
<gene>
    <name evidence="3" type="ORF">KMZ68_21265</name>
</gene>
<reference evidence="3" key="1">
    <citation type="submission" date="2021-06" db="EMBL/GenBank/DDBJ databases">
        <title>Bradyrhizobium sp. S2-11-2 Genome sequencing.</title>
        <authorList>
            <person name="Jin L."/>
        </authorList>
    </citation>
    <scope>NUCLEOTIDE SEQUENCE</scope>
    <source>
        <strain evidence="3">S2-11-2</strain>
    </source>
</reference>
<keyword evidence="1" id="KW-0472">Membrane</keyword>
<evidence type="ECO:0000313" key="4">
    <source>
        <dbReference type="Proteomes" id="UP000680805"/>
    </source>
</evidence>
<evidence type="ECO:0000256" key="1">
    <source>
        <dbReference type="SAM" id="Phobius"/>
    </source>
</evidence>
<dbReference type="Proteomes" id="UP000680805">
    <property type="component" value="Chromosome"/>
</dbReference>
<protein>
    <submittedName>
        <fullName evidence="3">DUF2892 domain-containing protein</fullName>
    </submittedName>
</protein>
<feature type="transmembrane region" description="Helical" evidence="1">
    <location>
        <begin position="36"/>
        <end position="59"/>
    </location>
</feature>
<evidence type="ECO:0000259" key="2">
    <source>
        <dbReference type="Pfam" id="PF11127"/>
    </source>
</evidence>
<dbReference type="AlphaFoldDB" id="A0A975NMB5"/>
<accession>A0A975NMB5</accession>
<dbReference type="KEGG" id="bsei:KMZ68_21265"/>
<name>A0A975NMB5_9BRAD</name>
<keyword evidence="1" id="KW-0812">Transmembrane</keyword>
<feature type="transmembrane region" description="Helical" evidence="1">
    <location>
        <begin position="12"/>
        <end position="30"/>
    </location>
</feature>
<feature type="domain" description="Inner membrane protein YgaP-like transmembrane" evidence="2">
    <location>
        <begin position="1"/>
        <end position="66"/>
    </location>
</feature>
<sequence length="70" mass="7619">MSRNVGSVDRIIRVVVGLLLIAYAIPIGFSQTGWNWVGWIGVVPLLTAVFGYCPAYSLFGMSTCPLKQQS</sequence>